<keyword evidence="4 9" id="KW-0812">Transmembrane</keyword>
<keyword evidence="6 9" id="KW-1133">Transmembrane helix</keyword>
<dbReference type="HOGENOM" id="CLU_113663_8_0_9"/>
<evidence type="ECO:0000256" key="5">
    <source>
        <dbReference type="ARBA" id="ARBA00022927"/>
    </source>
</evidence>
<dbReference type="GO" id="GO:0009306">
    <property type="term" value="P:protein secretion"/>
    <property type="evidence" value="ECO:0007669"/>
    <property type="project" value="UniProtKB-UniRule"/>
</dbReference>
<keyword evidence="5 9" id="KW-0653">Protein transport</keyword>
<dbReference type="PANTHER" id="PTHR33910">
    <property type="entry name" value="PROTEIN TRANSLOCASE SUBUNIT SECE"/>
    <property type="match status" value="1"/>
</dbReference>
<evidence type="ECO:0000256" key="9">
    <source>
        <dbReference type="HAMAP-Rule" id="MF_00422"/>
    </source>
</evidence>
<evidence type="ECO:0000256" key="6">
    <source>
        <dbReference type="ARBA" id="ARBA00022989"/>
    </source>
</evidence>
<evidence type="ECO:0000256" key="1">
    <source>
        <dbReference type="ARBA" id="ARBA00004370"/>
    </source>
</evidence>
<comment type="subunit">
    <text evidence="9">Component of the Sec protein translocase complex. Heterotrimer consisting of SecY, SecE and SecG subunits. The heterotrimers can form oligomers, although 1 heterotrimer is thought to be able to translocate proteins. Interacts with the ribosome. Interacts with SecDF, and other proteins may be involved. Interacts with SecA.</text>
</comment>
<dbReference type="Proteomes" id="UP000001968">
    <property type="component" value="Chromosome"/>
</dbReference>
<evidence type="ECO:0000256" key="3">
    <source>
        <dbReference type="ARBA" id="ARBA00022475"/>
    </source>
</evidence>
<dbReference type="GO" id="GO:0008320">
    <property type="term" value="F:protein transmembrane transporter activity"/>
    <property type="evidence" value="ECO:0007669"/>
    <property type="project" value="UniProtKB-UniRule"/>
</dbReference>
<evidence type="ECO:0000256" key="2">
    <source>
        <dbReference type="ARBA" id="ARBA00022448"/>
    </source>
</evidence>
<dbReference type="KEGG" id="swo:Swol_2348"/>
<accession>Q0AUG5</accession>
<sequence length="80" mass="9155">MVKNNVPAVKESALKLRWENGKQFFLNVYSELKKVHWPNRQQMIAYTGVVLIAVTLVAVIIWLFDSGLSFLLAKLFEAFA</sequence>
<dbReference type="NCBIfam" id="TIGR00964">
    <property type="entry name" value="secE_bact"/>
    <property type="match status" value="1"/>
</dbReference>
<evidence type="ECO:0000256" key="7">
    <source>
        <dbReference type="ARBA" id="ARBA00023010"/>
    </source>
</evidence>
<organism evidence="10 11">
    <name type="scientific">Syntrophomonas wolfei subsp. wolfei (strain DSM 2245B / Goettingen)</name>
    <dbReference type="NCBI Taxonomy" id="335541"/>
    <lineage>
        <taxon>Bacteria</taxon>
        <taxon>Bacillati</taxon>
        <taxon>Bacillota</taxon>
        <taxon>Clostridia</taxon>
        <taxon>Eubacteriales</taxon>
        <taxon>Syntrophomonadaceae</taxon>
        <taxon>Syntrophomonas</taxon>
    </lineage>
</organism>
<dbReference type="eggNOG" id="COG0690">
    <property type="taxonomic scope" value="Bacteria"/>
</dbReference>
<keyword evidence="7 9" id="KW-0811">Translocation</keyword>
<dbReference type="GO" id="GO:0065002">
    <property type="term" value="P:intracellular protein transmembrane transport"/>
    <property type="evidence" value="ECO:0007669"/>
    <property type="project" value="UniProtKB-UniRule"/>
</dbReference>
<comment type="similarity">
    <text evidence="9">Belongs to the SecE/SEC61-gamma family.</text>
</comment>
<dbReference type="Gene3D" id="1.20.5.1030">
    <property type="entry name" value="Preprotein translocase secy subunit"/>
    <property type="match status" value="1"/>
</dbReference>
<dbReference type="InterPro" id="IPR001901">
    <property type="entry name" value="Translocase_SecE/Sec61-g"/>
</dbReference>
<keyword evidence="2 9" id="KW-0813">Transport</keyword>
<dbReference type="STRING" id="335541.Swol_2348"/>
<evidence type="ECO:0000313" key="11">
    <source>
        <dbReference type="Proteomes" id="UP000001968"/>
    </source>
</evidence>
<dbReference type="Pfam" id="PF00584">
    <property type="entry name" value="SecE"/>
    <property type="match status" value="1"/>
</dbReference>
<dbReference type="GO" id="GO:0005886">
    <property type="term" value="C:plasma membrane"/>
    <property type="evidence" value="ECO:0007669"/>
    <property type="project" value="UniProtKB-SubCell"/>
</dbReference>
<evidence type="ECO:0000256" key="8">
    <source>
        <dbReference type="ARBA" id="ARBA00023136"/>
    </source>
</evidence>
<evidence type="ECO:0000256" key="4">
    <source>
        <dbReference type="ARBA" id="ARBA00022692"/>
    </source>
</evidence>
<dbReference type="PANTHER" id="PTHR33910:SF1">
    <property type="entry name" value="PROTEIN TRANSLOCASE SUBUNIT SECE"/>
    <property type="match status" value="1"/>
</dbReference>
<dbReference type="OrthoDB" id="9799073at2"/>
<protein>
    <recommendedName>
        <fullName evidence="9">Protein translocase subunit SecE</fullName>
    </recommendedName>
</protein>
<dbReference type="EMBL" id="CP000448">
    <property type="protein sequence ID" value="ABI69639.1"/>
    <property type="molecule type" value="Genomic_DNA"/>
</dbReference>
<dbReference type="InterPro" id="IPR005807">
    <property type="entry name" value="SecE_bac"/>
</dbReference>
<dbReference type="RefSeq" id="WP_011641723.1">
    <property type="nucleotide sequence ID" value="NC_008346.1"/>
</dbReference>
<feature type="transmembrane region" description="Helical" evidence="9">
    <location>
        <begin position="43"/>
        <end position="64"/>
    </location>
</feature>
<gene>
    <name evidence="9" type="primary">secE</name>
    <name evidence="10" type="ordered locus">Swol_2348</name>
</gene>
<reference evidence="11" key="1">
    <citation type="journal article" date="2010" name="Environ. Microbiol.">
        <title>The genome of Syntrophomonas wolfei: new insights into syntrophic metabolism and biohydrogen production.</title>
        <authorList>
            <person name="Sieber J.R."/>
            <person name="Sims D.R."/>
            <person name="Han C."/>
            <person name="Kim E."/>
            <person name="Lykidis A."/>
            <person name="Lapidus A.L."/>
            <person name="McDonnald E."/>
            <person name="Rohlin L."/>
            <person name="Culley D.E."/>
            <person name="Gunsalus R."/>
            <person name="McInerney M.J."/>
        </authorList>
    </citation>
    <scope>NUCLEOTIDE SEQUENCE [LARGE SCALE GENOMIC DNA]</scope>
    <source>
        <strain evidence="11">DSM 2245B / Goettingen</strain>
    </source>
</reference>
<keyword evidence="8 9" id="KW-0472">Membrane</keyword>
<keyword evidence="3 9" id="KW-1003">Cell membrane</keyword>
<dbReference type="GO" id="GO:0006605">
    <property type="term" value="P:protein targeting"/>
    <property type="evidence" value="ECO:0007669"/>
    <property type="project" value="UniProtKB-UniRule"/>
</dbReference>
<dbReference type="AlphaFoldDB" id="Q0AUG5"/>
<comment type="function">
    <text evidence="9">Essential subunit of the Sec protein translocation channel SecYEG. Clamps together the 2 halves of SecY. May contact the channel plug during translocation.</text>
</comment>
<dbReference type="HAMAP" id="MF_00422">
    <property type="entry name" value="SecE"/>
    <property type="match status" value="1"/>
</dbReference>
<dbReference type="GO" id="GO:0043952">
    <property type="term" value="P:protein transport by the Sec complex"/>
    <property type="evidence" value="ECO:0007669"/>
    <property type="project" value="UniProtKB-UniRule"/>
</dbReference>
<keyword evidence="11" id="KW-1185">Reference proteome</keyword>
<proteinExistence type="inferred from homology"/>
<dbReference type="InterPro" id="IPR038379">
    <property type="entry name" value="SecE_sf"/>
</dbReference>
<comment type="subcellular location">
    <subcellularLocation>
        <location evidence="9">Cell membrane</location>
        <topology evidence="9">Single-pass membrane protein</topology>
    </subcellularLocation>
    <subcellularLocation>
        <location evidence="1">Membrane</location>
    </subcellularLocation>
</comment>
<evidence type="ECO:0000313" key="10">
    <source>
        <dbReference type="EMBL" id="ABI69639.1"/>
    </source>
</evidence>
<dbReference type="PROSITE" id="PS01067">
    <property type="entry name" value="SECE_SEC61G"/>
    <property type="match status" value="1"/>
</dbReference>
<name>Q0AUG5_SYNWW</name>